<dbReference type="HOGENOM" id="CLU_1606035_0_0_1"/>
<dbReference type="GeneID" id="7827152"/>
<evidence type="ECO:0000313" key="2">
    <source>
        <dbReference type="Proteomes" id="UP000009168"/>
    </source>
</evidence>
<evidence type="ECO:0000313" key="1">
    <source>
        <dbReference type="EMBL" id="EAS03346.1"/>
    </source>
</evidence>
<reference evidence="2" key="1">
    <citation type="journal article" date="2006" name="PLoS Biol.">
        <title>Macronuclear genome sequence of the ciliate Tetrahymena thermophila, a model eukaryote.</title>
        <authorList>
            <person name="Eisen J.A."/>
            <person name="Coyne R.S."/>
            <person name="Wu M."/>
            <person name="Wu D."/>
            <person name="Thiagarajan M."/>
            <person name="Wortman J.R."/>
            <person name="Badger J.H."/>
            <person name="Ren Q."/>
            <person name="Amedeo P."/>
            <person name="Jones K.M."/>
            <person name="Tallon L.J."/>
            <person name="Delcher A.L."/>
            <person name="Salzberg S.L."/>
            <person name="Silva J.C."/>
            <person name="Haas B.J."/>
            <person name="Majoros W.H."/>
            <person name="Farzad M."/>
            <person name="Carlton J.M."/>
            <person name="Smith R.K. Jr."/>
            <person name="Garg J."/>
            <person name="Pearlman R.E."/>
            <person name="Karrer K.M."/>
            <person name="Sun L."/>
            <person name="Manning G."/>
            <person name="Elde N.C."/>
            <person name="Turkewitz A.P."/>
            <person name="Asai D.J."/>
            <person name="Wilkes D.E."/>
            <person name="Wang Y."/>
            <person name="Cai H."/>
            <person name="Collins K."/>
            <person name="Stewart B.A."/>
            <person name="Lee S.R."/>
            <person name="Wilamowska K."/>
            <person name="Weinberg Z."/>
            <person name="Ruzzo W.L."/>
            <person name="Wloga D."/>
            <person name="Gaertig J."/>
            <person name="Frankel J."/>
            <person name="Tsao C.-C."/>
            <person name="Gorovsky M.A."/>
            <person name="Keeling P.J."/>
            <person name="Waller R.F."/>
            <person name="Patron N.J."/>
            <person name="Cherry J.M."/>
            <person name="Stover N.A."/>
            <person name="Krieger C.J."/>
            <person name="del Toro C."/>
            <person name="Ryder H.F."/>
            <person name="Williamson S.C."/>
            <person name="Barbeau R.A."/>
            <person name="Hamilton E.P."/>
            <person name="Orias E."/>
        </authorList>
    </citation>
    <scope>NUCLEOTIDE SEQUENCE [LARGE SCALE GENOMIC DNA]</scope>
    <source>
        <strain evidence="2">SB210</strain>
    </source>
</reference>
<protein>
    <submittedName>
        <fullName evidence="1">Uncharacterized protein</fullName>
    </submittedName>
</protein>
<dbReference type="EMBL" id="GG662488">
    <property type="protein sequence ID" value="EAS03346.1"/>
    <property type="molecule type" value="Genomic_DNA"/>
</dbReference>
<accession>Q244Z1</accession>
<dbReference type="AlphaFoldDB" id="Q244Z1"/>
<gene>
    <name evidence="1" type="ORF">TTHERM_00693260</name>
</gene>
<proteinExistence type="predicted"/>
<dbReference type="RefSeq" id="XP_001023591.1">
    <property type="nucleotide sequence ID" value="XM_001023591.1"/>
</dbReference>
<dbReference type="Proteomes" id="UP000009168">
    <property type="component" value="Unassembled WGS sequence"/>
</dbReference>
<dbReference type="InParanoid" id="Q244Z1"/>
<keyword evidence="2" id="KW-1185">Reference proteome</keyword>
<name>Q244Z1_TETTS</name>
<sequence>MSINSNSNKQYTKFSKADGGYYDIYRQINKNLYEKYSSSQNYYYTREVNEILFRQENTRSWIRYKDFCQFDDDTEQYFQEFYKIVLYDKKITYLTEYYKFHNDIPRMFMEPLCHIMNYYHDKQRKIKYVKITRMLQMQQQQQQQKNQQNLNQQQLENGCAEDKVQT</sequence>
<dbReference type="OrthoDB" id="292259at2759"/>
<dbReference type="KEGG" id="tet:TTHERM_00693260"/>
<organism evidence="1 2">
    <name type="scientific">Tetrahymena thermophila (strain SB210)</name>
    <dbReference type="NCBI Taxonomy" id="312017"/>
    <lineage>
        <taxon>Eukaryota</taxon>
        <taxon>Sar</taxon>
        <taxon>Alveolata</taxon>
        <taxon>Ciliophora</taxon>
        <taxon>Intramacronucleata</taxon>
        <taxon>Oligohymenophorea</taxon>
        <taxon>Hymenostomatida</taxon>
        <taxon>Tetrahymenina</taxon>
        <taxon>Tetrahymenidae</taxon>
        <taxon>Tetrahymena</taxon>
    </lineage>
</organism>